<keyword evidence="7 15" id="KW-0436">Ligase</keyword>
<evidence type="ECO:0000256" key="13">
    <source>
        <dbReference type="ARBA" id="ARBA00033093"/>
    </source>
</evidence>
<dbReference type="PANTHER" id="PTHR10520">
    <property type="entry name" value="TRIFUNCTIONAL PURINE BIOSYNTHETIC PROTEIN ADENOSINE-3-RELATED"/>
    <property type="match status" value="1"/>
</dbReference>
<keyword evidence="10 15" id="KW-0067">ATP-binding</keyword>
<dbReference type="FunFam" id="3.90.650.10:FF:000011">
    <property type="entry name" value="Phosphoribosylformylglycinamidine cyclo-ligase"/>
    <property type="match status" value="1"/>
</dbReference>
<evidence type="ECO:0000256" key="3">
    <source>
        <dbReference type="ARBA" id="ARBA00010280"/>
    </source>
</evidence>
<protein>
    <recommendedName>
        <fullName evidence="5 15">Phosphoribosylformylglycinamidine cyclo-ligase</fullName>
        <ecNumber evidence="4 15">6.3.3.1</ecNumber>
    </recommendedName>
    <alternativeName>
        <fullName evidence="12 15">AIR synthase</fullName>
    </alternativeName>
    <alternativeName>
        <fullName evidence="13 15">AIRS</fullName>
    </alternativeName>
    <alternativeName>
        <fullName evidence="11 15">Phosphoribosyl-aminoimidazole synthetase</fullName>
    </alternativeName>
</protein>
<accession>A0A517NBN2</accession>
<dbReference type="GO" id="GO:0005524">
    <property type="term" value="F:ATP binding"/>
    <property type="evidence" value="ECO:0007669"/>
    <property type="project" value="UniProtKB-KW"/>
</dbReference>
<dbReference type="OrthoDB" id="9802507at2"/>
<dbReference type="FunFam" id="3.30.1330.10:FF:000001">
    <property type="entry name" value="Phosphoribosylformylglycinamidine cyclo-ligase"/>
    <property type="match status" value="1"/>
</dbReference>
<dbReference type="GO" id="GO:0004641">
    <property type="term" value="F:phosphoribosylformylglycinamidine cyclo-ligase activity"/>
    <property type="evidence" value="ECO:0007669"/>
    <property type="project" value="UniProtKB-UniRule"/>
</dbReference>
<dbReference type="KEGG" id="rlc:K227x_29220"/>
<dbReference type="Pfam" id="PF02769">
    <property type="entry name" value="AIRS_C"/>
    <property type="match status" value="1"/>
</dbReference>
<keyword evidence="19" id="KW-1185">Reference proteome</keyword>
<dbReference type="SUPFAM" id="SSF56042">
    <property type="entry name" value="PurM C-terminal domain-like"/>
    <property type="match status" value="1"/>
</dbReference>
<dbReference type="GO" id="GO:0005829">
    <property type="term" value="C:cytosol"/>
    <property type="evidence" value="ECO:0007669"/>
    <property type="project" value="TreeGrafter"/>
</dbReference>
<evidence type="ECO:0000256" key="9">
    <source>
        <dbReference type="ARBA" id="ARBA00022755"/>
    </source>
</evidence>
<gene>
    <name evidence="15 18" type="primary">purM</name>
    <name evidence="18" type="ORF">K227x_29220</name>
</gene>
<evidence type="ECO:0000256" key="15">
    <source>
        <dbReference type="HAMAP-Rule" id="MF_00741"/>
    </source>
</evidence>
<dbReference type="InterPro" id="IPR010918">
    <property type="entry name" value="PurM-like_C_dom"/>
</dbReference>
<dbReference type="Gene3D" id="3.30.1330.10">
    <property type="entry name" value="PurM-like, N-terminal domain"/>
    <property type="match status" value="1"/>
</dbReference>
<evidence type="ECO:0000256" key="6">
    <source>
        <dbReference type="ARBA" id="ARBA00022490"/>
    </source>
</evidence>
<dbReference type="Proteomes" id="UP000318538">
    <property type="component" value="Chromosome"/>
</dbReference>
<dbReference type="Pfam" id="PF00586">
    <property type="entry name" value="AIRS"/>
    <property type="match status" value="1"/>
</dbReference>
<proteinExistence type="inferred from homology"/>
<evidence type="ECO:0000256" key="2">
    <source>
        <dbReference type="ARBA" id="ARBA00004686"/>
    </source>
</evidence>
<reference evidence="18 19" key="1">
    <citation type="submission" date="2019-02" db="EMBL/GenBank/DDBJ databases">
        <title>Deep-cultivation of Planctomycetes and their phenomic and genomic characterization uncovers novel biology.</title>
        <authorList>
            <person name="Wiegand S."/>
            <person name="Jogler M."/>
            <person name="Boedeker C."/>
            <person name="Pinto D."/>
            <person name="Vollmers J."/>
            <person name="Rivas-Marin E."/>
            <person name="Kohn T."/>
            <person name="Peeters S.H."/>
            <person name="Heuer A."/>
            <person name="Rast P."/>
            <person name="Oberbeckmann S."/>
            <person name="Bunk B."/>
            <person name="Jeske O."/>
            <person name="Meyerdierks A."/>
            <person name="Storesund J.E."/>
            <person name="Kallscheuer N."/>
            <person name="Luecker S."/>
            <person name="Lage O.M."/>
            <person name="Pohl T."/>
            <person name="Merkel B.J."/>
            <person name="Hornburger P."/>
            <person name="Mueller R.-W."/>
            <person name="Bruemmer F."/>
            <person name="Labrenz M."/>
            <person name="Spormann A.M."/>
            <person name="Op den Camp H."/>
            <person name="Overmann J."/>
            <person name="Amann R."/>
            <person name="Jetten M.S.M."/>
            <person name="Mascher T."/>
            <person name="Medema M.H."/>
            <person name="Devos D.P."/>
            <person name="Kaster A.-K."/>
            <person name="Ovreas L."/>
            <person name="Rohde M."/>
            <person name="Galperin M.Y."/>
            <person name="Jogler C."/>
        </authorList>
    </citation>
    <scope>NUCLEOTIDE SEQUENCE [LARGE SCALE GENOMIC DNA]</scope>
    <source>
        <strain evidence="18 19">K22_7</strain>
    </source>
</reference>
<dbReference type="HAMAP" id="MF_00741">
    <property type="entry name" value="AIRS"/>
    <property type="match status" value="1"/>
</dbReference>
<evidence type="ECO:0000256" key="11">
    <source>
        <dbReference type="ARBA" id="ARBA00031908"/>
    </source>
</evidence>
<evidence type="ECO:0000256" key="5">
    <source>
        <dbReference type="ARBA" id="ARBA00020367"/>
    </source>
</evidence>
<comment type="pathway">
    <text evidence="2 15">Purine metabolism; IMP biosynthesis via de novo pathway; 5-amino-1-(5-phospho-D-ribosyl)imidazole from N(2)-formyl-N(1)-(5-phospho-D-ribosyl)glycinamide: step 2/2.</text>
</comment>
<keyword evidence="9 15" id="KW-0658">Purine biosynthesis</keyword>
<dbReference type="RefSeq" id="WP_145170185.1">
    <property type="nucleotide sequence ID" value="NZ_CP036525.1"/>
</dbReference>
<evidence type="ECO:0000313" key="18">
    <source>
        <dbReference type="EMBL" id="QDT04530.1"/>
    </source>
</evidence>
<dbReference type="UniPathway" id="UPA00074">
    <property type="reaction ID" value="UER00129"/>
</dbReference>
<keyword evidence="8 15" id="KW-0547">Nucleotide-binding</keyword>
<dbReference type="EC" id="6.3.3.1" evidence="4 15"/>
<evidence type="ECO:0000256" key="7">
    <source>
        <dbReference type="ARBA" id="ARBA00022598"/>
    </source>
</evidence>
<evidence type="ECO:0000313" key="19">
    <source>
        <dbReference type="Proteomes" id="UP000318538"/>
    </source>
</evidence>
<dbReference type="InterPro" id="IPR004733">
    <property type="entry name" value="PurM_cligase"/>
</dbReference>
<dbReference type="EMBL" id="CP036525">
    <property type="protein sequence ID" value="QDT04530.1"/>
    <property type="molecule type" value="Genomic_DNA"/>
</dbReference>
<name>A0A517NBN2_9BACT</name>
<dbReference type="CDD" id="cd02196">
    <property type="entry name" value="PurM"/>
    <property type="match status" value="1"/>
</dbReference>
<comment type="similarity">
    <text evidence="3 15">Belongs to the AIR synthase family.</text>
</comment>
<evidence type="ECO:0000256" key="8">
    <source>
        <dbReference type="ARBA" id="ARBA00022741"/>
    </source>
</evidence>
<evidence type="ECO:0000256" key="1">
    <source>
        <dbReference type="ARBA" id="ARBA00004496"/>
    </source>
</evidence>
<dbReference type="GO" id="GO:0046084">
    <property type="term" value="P:adenine biosynthetic process"/>
    <property type="evidence" value="ECO:0007669"/>
    <property type="project" value="TreeGrafter"/>
</dbReference>
<dbReference type="InterPro" id="IPR016188">
    <property type="entry name" value="PurM-like_N"/>
</dbReference>
<dbReference type="InterPro" id="IPR036676">
    <property type="entry name" value="PurM-like_C_sf"/>
</dbReference>
<sequence>MAATYKDAGVDLDVYAESMSRLPRLMHRTFSPRVIPSDGGFAGLFQLDFAGKMFARNYQDPVLVSGTDGVGTKLKIAQVTGRHDTVGIDLVAMCVNDLLCTGAEPLFFLDYVAMGKDDPARLEKIVQGISDGCVAGDMALLGGETAIMPDMYAVEDYDLAGFAVGVVERKRLIDGKKIGEGDVVLGLASSGLHSNGFSLVRKIIADAGLGWDDAPQPVAGKTSLGGKTLGDLCLEPTKIYTKAIRAVQSHYRVKNVLHGLAHITGGGFEENLDRILPKQVDAIIDADAWTPQPIFRWLQETGNVETSEMRRVFNMGIGMAAVVSEFYADNVASQIREHGIECQPIGKIVAGTGKVQYAKA</sequence>
<evidence type="ECO:0000256" key="10">
    <source>
        <dbReference type="ARBA" id="ARBA00022840"/>
    </source>
</evidence>
<feature type="domain" description="PurM-like N-terminal" evidence="16">
    <location>
        <begin position="62"/>
        <end position="167"/>
    </location>
</feature>
<feature type="domain" description="PurM-like C-terminal" evidence="17">
    <location>
        <begin position="180"/>
        <end position="354"/>
    </location>
</feature>
<organism evidence="18 19">
    <name type="scientific">Rubripirellula lacrimiformis</name>
    <dbReference type="NCBI Taxonomy" id="1930273"/>
    <lineage>
        <taxon>Bacteria</taxon>
        <taxon>Pseudomonadati</taxon>
        <taxon>Planctomycetota</taxon>
        <taxon>Planctomycetia</taxon>
        <taxon>Pirellulales</taxon>
        <taxon>Pirellulaceae</taxon>
        <taxon>Rubripirellula</taxon>
    </lineage>
</organism>
<keyword evidence="6 15" id="KW-0963">Cytoplasm</keyword>
<comment type="subcellular location">
    <subcellularLocation>
        <location evidence="1 15">Cytoplasm</location>
    </subcellularLocation>
</comment>
<dbReference type="SUPFAM" id="SSF55326">
    <property type="entry name" value="PurM N-terminal domain-like"/>
    <property type="match status" value="1"/>
</dbReference>
<dbReference type="InterPro" id="IPR036921">
    <property type="entry name" value="PurM-like_N_sf"/>
</dbReference>
<dbReference type="Gene3D" id="3.90.650.10">
    <property type="entry name" value="PurM-like C-terminal domain"/>
    <property type="match status" value="1"/>
</dbReference>
<comment type="catalytic activity">
    <reaction evidence="14 15">
        <text>2-formamido-N(1)-(5-O-phospho-beta-D-ribosyl)acetamidine + ATP = 5-amino-1-(5-phospho-beta-D-ribosyl)imidazole + ADP + phosphate + H(+)</text>
        <dbReference type="Rhea" id="RHEA:23032"/>
        <dbReference type="ChEBI" id="CHEBI:15378"/>
        <dbReference type="ChEBI" id="CHEBI:30616"/>
        <dbReference type="ChEBI" id="CHEBI:43474"/>
        <dbReference type="ChEBI" id="CHEBI:137981"/>
        <dbReference type="ChEBI" id="CHEBI:147287"/>
        <dbReference type="ChEBI" id="CHEBI:456216"/>
        <dbReference type="EC" id="6.3.3.1"/>
    </reaction>
</comment>
<dbReference type="GO" id="GO:0006189">
    <property type="term" value="P:'de novo' IMP biosynthetic process"/>
    <property type="evidence" value="ECO:0007669"/>
    <property type="project" value="UniProtKB-UniRule"/>
</dbReference>
<evidence type="ECO:0000259" key="17">
    <source>
        <dbReference type="Pfam" id="PF02769"/>
    </source>
</evidence>
<evidence type="ECO:0000256" key="4">
    <source>
        <dbReference type="ARBA" id="ARBA00013047"/>
    </source>
</evidence>
<dbReference type="NCBIfam" id="TIGR00878">
    <property type="entry name" value="purM"/>
    <property type="match status" value="1"/>
</dbReference>
<dbReference type="PANTHER" id="PTHR10520:SF12">
    <property type="entry name" value="TRIFUNCTIONAL PURINE BIOSYNTHETIC PROTEIN ADENOSINE-3"/>
    <property type="match status" value="1"/>
</dbReference>
<evidence type="ECO:0000256" key="12">
    <source>
        <dbReference type="ARBA" id="ARBA00032931"/>
    </source>
</evidence>
<dbReference type="GO" id="GO:0004637">
    <property type="term" value="F:phosphoribosylamine-glycine ligase activity"/>
    <property type="evidence" value="ECO:0007669"/>
    <property type="project" value="TreeGrafter"/>
</dbReference>
<evidence type="ECO:0000256" key="14">
    <source>
        <dbReference type="ARBA" id="ARBA00049057"/>
    </source>
</evidence>
<evidence type="ECO:0000259" key="16">
    <source>
        <dbReference type="Pfam" id="PF00586"/>
    </source>
</evidence>
<dbReference type="AlphaFoldDB" id="A0A517NBN2"/>